<gene>
    <name evidence="1" type="ORF">ACFSNC_05760</name>
</gene>
<keyword evidence="2" id="KW-1185">Reference proteome</keyword>
<accession>A0ABW4YUT1</accession>
<dbReference type="EMBL" id="JBHUHD010000001">
    <property type="protein sequence ID" value="MFD2139894.1"/>
    <property type="molecule type" value="Genomic_DNA"/>
</dbReference>
<evidence type="ECO:0000313" key="1">
    <source>
        <dbReference type="EMBL" id="MFD2139894.1"/>
    </source>
</evidence>
<comment type="caution">
    <text evidence="1">The sequence shown here is derived from an EMBL/GenBank/DDBJ whole genome shotgun (WGS) entry which is preliminary data.</text>
</comment>
<reference evidence="2" key="1">
    <citation type="journal article" date="2019" name="Int. J. Syst. Evol. Microbiol.">
        <title>The Global Catalogue of Microorganisms (GCM) 10K type strain sequencing project: providing services to taxonomists for standard genome sequencing and annotation.</title>
        <authorList>
            <consortium name="The Broad Institute Genomics Platform"/>
            <consortium name="The Broad Institute Genome Sequencing Center for Infectious Disease"/>
            <person name="Wu L."/>
            <person name="Ma J."/>
        </authorList>
    </citation>
    <scope>NUCLEOTIDE SEQUENCE [LARGE SCALE GENOMIC DNA]</scope>
    <source>
        <strain evidence="2">CCM 7435</strain>
    </source>
</reference>
<dbReference type="Proteomes" id="UP001597299">
    <property type="component" value="Unassembled WGS sequence"/>
</dbReference>
<name>A0ABW4YUT1_9HYPH</name>
<dbReference type="RefSeq" id="WP_213353411.1">
    <property type="nucleotide sequence ID" value="NZ_JAHBGB010000033.1"/>
</dbReference>
<evidence type="ECO:0000313" key="2">
    <source>
        <dbReference type="Proteomes" id="UP001597299"/>
    </source>
</evidence>
<proteinExistence type="predicted"/>
<sequence length="88" mass="9153">MPDILHDSEFATVVSDGNGHLDATVDPTFMGGLLASAVIVRLITNRAANAGMISGTVADALLVAFGEEAVVQLRSLRQDPAFVKVMVG</sequence>
<protein>
    <submittedName>
        <fullName evidence="1">Uncharacterized protein</fullName>
    </submittedName>
</protein>
<organism evidence="1 2">
    <name type="scientific">Ancylobacter oerskovii</name>
    <dbReference type="NCBI Taxonomy" id="459519"/>
    <lineage>
        <taxon>Bacteria</taxon>
        <taxon>Pseudomonadati</taxon>
        <taxon>Pseudomonadota</taxon>
        <taxon>Alphaproteobacteria</taxon>
        <taxon>Hyphomicrobiales</taxon>
        <taxon>Xanthobacteraceae</taxon>
        <taxon>Ancylobacter</taxon>
    </lineage>
</organism>